<keyword evidence="3 7" id="KW-0479">Metal-binding</keyword>
<evidence type="ECO:0000313" key="11">
    <source>
        <dbReference type="Proteomes" id="UP001194746"/>
    </source>
</evidence>
<dbReference type="CDD" id="cd11062">
    <property type="entry name" value="CYP58-like"/>
    <property type="match status" value="1"/>
</dbReference>
<keyword evidence="9" id="KW-0472">Membrane</keyword>
<dbReference type="InterPro" id="IPR050121">
    <property type="entry name" value="Cytochrome_P450_monoxygenase"/>
</dbReference>
<dbReference type="PANTHER" id="PTHR24305">
    <property type="entry name" value="CYTOCHROME P450"/>
    <property type="match status" value="1"/>
</dbReference>
<feature type="binding site" description="axial binding residue" evidence="7">
    <location>
        <position position="466"/>
    </location>
    <ligand>
        <name>heme</name>
        <dbReference type="ChEBI" id="CHEBI:30413"/>
    </ligand>
    <ligandPart>
        <name>Fe</name>
        <dbReference type="ChEBI" id="CHEBI:18248"/>
    </ligandPart>
</feature>
<keyword evidence="6 8" id="KW-0503">Monooxygenase</keyword>
<protein>
    <recommendedName>
        <fullName evidence="12">Cytochrome P450</fullName>
    </recommendedName>
</protein>
<gene>
    <name evidence="10" type="ORF">FE257_009724</name>
</gene>
<comment type="similarity">
    <text evidence="2 8">Belongs to the cytochrome P450 family.</text>
</comment>
<evidence type="ECO:0000256" key="7">
    <source>
        <dbReference type="PIRSR" id="PIRSR602401-1"/>
    </source>
</evidence>
<dbReference type="GO" id="GO:0020037">
    <property type="term" value="F:heme binding"/>
    <property type="evidence" value="ECO:0007669"/>
    <property type="project" value="InterPro"/>
</dbReference>
<proteinExistence type="inferred from homology"/>
<dbReference type="AlphaFoldDB" id="A0AAD4CJD8"/>
<dbReference type="Pfam" id="PF00067">
    <property type="entry name" value="p450"/>
    <property type="match status" value="1"/>
</dbReference>
<evidence type="ECO:0000256" key="8">
    <source>
        <dbReference type="RuleBase" id="RU000461"/>
    </source>
</evidence>
<dbReference type="SUPFAM" id="SSF48264">
    <property type="entry name" value="Cytochrome P450"/>
    <property type="match status" value="1"/>
</dbReference>
<dbReference type="EMBL" id="VCAU01000058">
    <property type="protein sequence ID" value="KAF9887631.1"/>
    <property type="molecule type" value="Genomic_DNA"/>
</dbReference>
<dbReference type="Gene3D" id="1.10.630.10">
    <property type="entry name" value="Cytochrome P450"/>
    <property type="match status" value="1"/>
</dbReference>
<dbReference type="InterPro" id="IPR017972">
    <property type="entry name" value="Cyt_P450_CS"/>
</dbReference>
<name>A0AAD4CJD8_ASPNN</name>
<keyword evidence="9" id="KW-0812">Transmembrane</keyword>
<reference evidence="10" key="2">
    <citation type="submission" date="2020-02" db="EMBL/GenBank/DDBJ databases">
        <authorList>
            <person name="Gilchrist C.L.M."/>
            <person name="Chooi Y.-H."/>
        </authorList>
    </citation>
    <scope>NUCLEOTIDE SEQUENCE</scope>
    <source>
        <strain evidence="10">MST-FP2251</strain>
    </source>
</reference>
<dbReference type="GO" id="GO:0016705">
    <property type="term" value="F:oxidoreductase activity, acting on paired donors, with incorporation or reduction of molecular oxygen"/>
    <property type="evidence" value="ECO:0007669"/>
    <property type="project" value="InterPro"/>
</dbReference>
<keyword evidence="11" id="KW-1185">Reference proteome</keyword>
<organism evidence="10 11">
    <name type="scientific">Aspergillus nanangensis</name>
    <dbReference type="NCBI Taxonomy" id="2582783"/>
    <lineage>
        <taxon>Eukaryota</taxon>
        <taxon>Fungi</taxon>
        <taxon>Dikarya</taxon>
        <taxon>Ascomycota</taxon>
        <taxon>Pezizomycotina</taxon>
        <taxon>Eurotiomycetes</taxon>
        <taxon>Eurotiomycetidae</taxon>
        <taxon>Eurotiales</taxon>
        <taxon>Aspergillaceae</taxon>
        <taxon>Aspergillus</taxon>
        <taxon>Aspergillus subgen. Circumdati</taxon>
    </lineage>
</organism>
<evidence type="ECO:0008006" key="12">
    <source>
        <dbReference type="Google" id="ProtNLM"/>
    </source>
</evidence>
<dbReference type="InterPro" id="IPR001128">
    <property type="entry name" value="Cyt_P450"/>
</dbReference>
<keyword evidence="7 8" id="KW-0349">Heme</keyword>
<evidence type="ECO:0000256" key="9">
    <source>
        <dbReference type="SAM" id="Phobius"/>
    </source>
</evidence>
<evidence type="ECO:0000256" key="6">
    <source>
        <dbReference type="ARBA" id="ARBA00023033"/>
    </source>
</evidence>
<evidence type="ECO:0000256" key="5">
    <source>
        <dbReference type="ARBA" id="ARBA00023004"/>
    </source>
</evidence>
<dbReference type="PANTHER" id="PTHR24305:SF231">
    <property type="entry name" value="P450, PUTATIVE (EUROFUNG)-RELATED"/>
    <property type="match status" value="1"/>
</dbReference>
<dbReference type="GO" id="GO:0004497">
    <property type="term" value="F:monooxygenase activity"/>
    <property type="evidence" value="ECO:0007669"/>
    <property type="project" value="UniProtKB-KW"/>
</dbReference>
<sequence length="522" mass="59425">MILSLDTLALLPSYGSLVAYGVCAYLAYAVLLVVYRVYFNPLRKFPGPKLAAATQWYETYYEMVHQGGGMFTKKIRKLHEEYGPIVRINPWELHIDDPEFYETIYAPSAPYDKLKVFENRFSIPLAAFSTADHVAHKRRRAALTPFFTKSKIQAHGPFIQGLVDTVCRRLEREYHGQKKPLTLNDVFACLSADVIISLAFGDPPRLCESPNWKTPFTKAMDDLVASTHVNTQFPFMVPITNAIPQSLLAKSPAFEPVISFRQDLNRRIDQLLSPSSSRQATTEEKAERERGDTVFSVLLNSKLPPSELSKERLQHEAVSIVGAGFDTTRQALTMIAFHIIHSPDVYERLHAELVEAIPDPDNMLPWAQLQQLPYLTACIEEGLRIGFGTVQRSPRISPHPMQYHDYTIPPGTPVSQDAYHMHLHEEIFPDSSTYRPERWLGNPRGPDGVKQLSRYMVAFGRGGRMCLGMQMAYAEIYMTVASMMRRFEFELFETDRSDVDFYVDWLTPHAKLDSKGVRVLVK</sequence>
<evidence type="ECO:0000313" key="10">
    <source>
        <dbReference type="EMBL" id="KAF9887631.1"/>
    </source>
</evidence>
<evidence type="ECO:0000256" key="2">
    <source>
        <dbReference type="ARBA" id="ARBA00010617"/>
    </source>
</evidence>
<dbReference type="PRINTS" id="PR00463">
    <property type="entry name" value="EP450I"/>
</dbReference>
<accession>A0AAD4CJD8</accession>
<comment type="cofactor">
    <cofactor evidence="1 7">
        <name>heme</name>
        <dbReference type="ChEBI" id="CHEBI:30413"/>
    </cofactor>
</comment>
<evidence type="ECO:0000256" key="3">
    <source>
        <dbReference type="ARBA" id="ARBA00022723"/>
    </source>
</evidence>
<dbReference type="Proteomes" id="UP001194746">
    <property type="component" value="Unassembled WGS sequence"/>
</dbReference>
<evidence type="ECO:0000256" key="4">
    <source>
        <dbReference type="ARBA" id="ARBA00023002"/>
    </source>
</evidence>
<dbReference type="PROSITE" id="PS00086">
    <property type="entry name" value="CYTOCHROME_P450"/>
    <property type="match status" value="1"/>
</dbReference>
<dbReference type="InterPro" id="IPR036396">
    <property type="entry name" value="Cyt_P450_sf"/>
</dbReference>
<evidence type="ECO:0000256" key="1">
    <source>
        <dbReference type="ARBA" id="ARBA00001971"/>
    </source>
</evidence>
<keyword evidence="5 7" id="KW-0408">Iron</keyword>
<dbReference type="InterPro" id="IPR002401">
    <property type="entry name" value="Cyt_P450_E_grp-I"/>
</dbReference>
<keyword evidence="9" id="KW-1133">Transmembrane helix</keyword>
<keyword evidence="4 8" id="KW-0560">Oxidoreductase</keyword>
<comment type="caution">
    <text evidence="10">The sequence shown here is derived from an EMBL/GenBank/DDBJ whole genome shotgun (WGS) entry which is preliminary data.</text>
</comment>
<feature type="transmembrane region" description="Helical" evidence="9">
    <location>
        <begin position="17"/>
        <end position="39"/>
    </location>
</feature>
<reference evidence="10" key="1">
    <citation type="journal article" date="2019" name="Beilstein J. Org. Chem.">
        <title>Nanangenines: drimane sesquiterpenoids as the dominant metabolite cohort of a novel Australian fungus, Aspergillus nanangensis.</title>
        <authorList>
            <person name="Lacey H.J."/>
            <person name="Gilchrist C.L.M."/>
            <person name="Crombie A."/>
            <person name="Kalaitzis J.A."/>
            <person name="Vuong D."/>
            <person name="Rutledge P.J."/>
            <person name="Turner P."/>
            <person name="Pitt J.I."/>
            <person name="Lacey E."/>
            <person name="Chooi Y.H."/>
            <person name="Piggott A.M."/>
        </authorList>
    </citation>
    <scope>NUCLEOTIDE SEQUENCE</scope>
    <source>
        <strain evidence="10">MST-FP2251</strain>
    </source>
</reference>
<dbReference type="GO" id="GO:0005506">
    <property type="term" value="F:iron ion binding"/>
    <property type="evidence" value="ECO:0007669"/>
    <property type="project" value="InterPro"/>
</dbReference>